<feature type="transmembrane region" description="Helical" evidence="2">
    <location>
        <begin position="259"/>
        <end position="281"/>
    </location>
</feature>
<keyword evidence="2" id="KW-0812">Transmembrane</keyword>
<sequence length="378" mass="39792">MDMAVVKRKDLKTSELAEGGSPSGSEAGDPKSQNAEDAQSSTPEDSRTATYTEAGFYTDREIEILTASFHVSPAGSISATPAAATVTATDHDRRFITLVRPPPNNPIADPSDSFPTRENLPTTQPQRLQSPSSTTPQRPSPTRTGAPNRNGAQVLFPTIVTPTPVRSVGRTTSSSTSSIATLLSSSTSSIETQIPPSTRLIETPLSSSTSSIVTPPASASASSLVSSALAGPSTQPEKQPDAAPTPVTSSTGLNRAAEAGIVIGSIALVSLVLGAALLYYYKRKPSANNIFTSRNKNLVPQRSISRPVPQDMPTTAAANQGRPTPVPFSRPSPPPQQQRAPAMAERPPVYARPERPLPPAPVRRSLMNRSSSLYSRLP</sequence>
<keyword evidence="2" id="KW-1133">Transmembrane helix</keyword>
<name>A0A167RP31_CORFA</name>
<feature type="region of interest" description="Disordered" evidence="1">
    <location>
        <begin position="94"/>
        <end position="250"/>
    </location>
</feature>
<dbReference type="RefSeq" id="XP_018702660.1">
    <property type="nucleotide sequence ID" value="XM_018850172.1"/>
</dbReference>
<feature type="compositionally biased region" description="Pro residues" evidence="1">
    <location>
        <begin position="324"/>
        <end position="336"/>
    </location>
</feature>
<feature type="compositionally biased region" description="Polar residues" evidence="1">
    <location>
        <begin position="31"/>
        <end position="51"/>
    </location>
</feature>
<feature type="region of interest" description="Disordered" evidence="1">
    <location>
        <begin position="1"/>
        <end position="54"/>
    </location>
</feature>
<dbReference type="OrthoDB" id="4870842at2759"/>
<evidence type="ECO:0000256" key="1">
    <source>
        <dbReference type="SAM" id="MobiDB-lite"/>
    </source>
</evidence>
<dbReference type="EMBL" id="AZHB01000017">
    <property type="protein sequence ID" value="OAA58785.1"/>
    <property type="molecule type" value="Genomic_DNA"/>
</dbReference>
<feature type="compositionally biased region" description="Low complexity" evidence="1">
    <location>
        <begin position="129"/>
        <end position="144"/>
    </location>
</feature>
<feature type="compositionally biased region" description="Basic and acidic residues" evidence="1">
    <location>
        <begin position="1"/>
        <end position="15"/>
    </location>
</feature>
<keyword evidence="2" id="KW-0472">Membrane</keyword>
<evidence type="ECO:0000313" key="3">
    <source>
        <dbReference type="EMBL" id="OAA58785.1"/>
    </source>
</evidence>
<feature type="compositionally biased region" description="Polar residues" evidence="1">
    <location>
        <begin position="312"/>
        <end position="322"/>
    </location>
</feature>
<evidence type="ECO:0000256" key="2">
    <source>
        <dbReference type="SAM" id="Phobius"/>
    </source>
</evidence>
<feature type="compositionally biased region" description="Low complexity" evidence="1">
    <location>
        <begin position="171"/>
        <end position="230"/>
    </location>
</feature>
<dbReference type="Proteomes" id="UP000076744">
    <property type="component" value="Unassembled WGS sequence"/>
</dbReference>
<feature type="compositionally biased region" description="Low complexity" evidence="1">
    <location>
        <begin position="16"/>
        <end position="27"/>
    </location>
</feature>
<keyword evidence="4" id="KW-1185">Reference proteome</keyword>
<reference evidence="3 4" key="1">
    <citation type="journal article" date="2016" name="Genome Biol. Evol.">
        <title>Divergent and convergent evolution of fungal pathogenicity.</title>
        <authorList>
            <person name="Shang Y."/>
            <person name="Xiao G."/>
            <person name="Zheng P."/>
            <person name="Cen K."/>
            <person name="Zhan S."/>
            <person name="Wang C."/>
        </authorList>
    </citation>
    <scope>NUCLEOTIDE SEQUENCE [LARGE SCALE GENOMIC DNA]</scope>
    <source>
        <strain evidence="3 4">ARSEF 2679</strain>
    </source>
</reference>
<evidence type="ECO:0000313" key="4">
    <source>
        <dbReference type="Proteomes" id="UP000076744"/>
    </source>
</evidence>
<feature type="compositionally biased region" description="Low complexity" evidence="1">
    <location>
        <begin position="337"/>
        <end position="348"/>
    </location>
</feature>
<gene>
    <name evidence="3" type="ORF">ISF_06568</name>
</gene>
<dbReference type="AlphaFoldDB" id="A0A167RP31"/>
<feature type="compositionally biased region" description="Polar residues" evidence="1">
    <location>
        <begin position="367"/>
        <end position="378"/>
    </location>
</feature>
<proteinExistence type="predicted"/>
<protein>
    <submittedName>
        <fullName evidence="3">Uncharacterized protein</fullName>
    </submittedName>
</protein>
<organism evidence="3 4">
    <name type="scientific">Cordyceps fumosorosea (strain ARSEF 2679)</name>
    <name type="common">Isaria fumosorosea</name>
    <dbReference type="NCBI Taxonomy" id="1081104"/>
    <lineage>
        <taxon>Eukaryota</taxon>
        <taxon>Fungi</taxon>
        <taxon>Dikarya</taxon>
        <taxon>Ascomycota</taxon>
        <taxon>Pezizomycotina</taxon>
        <taxon>Sordariomycetes</taxon>
        <taxon>Hypocreomycetidae</taxon>
        <taxon>Hypocreales</taxon>
        <taxon>Cordycipitaceae</taxon>
        <taxon>Cordyceps</taxon>
    </lineage>
</organism>
<comment type="caution">
    <text evidence="3">The sequence shown here is derived from an EMBL/GenBank/DDBJ whole genome shotgun (WGS) entry which is preliminary data.</text>
</comment>
<dbReference type="GeneID" id="30022860"/>
<feature type="compositionally biased region" description="Polar residues" evidence="1">
    <location>
        <begin position="113"/>
        <end position="128"/>
    </location>
</feature>
<accession>A0A167RP31</accession>
<feature type="region of interest" description="Disordered" evidence="1">
    <location>
        <begin position="301"/>
        <end position="378"/>
    </location>
</feature>